<gene>
    <name evidence="2" type="ORF">HYG85_09180</name>
</gene>
<evidence type="ECO:0000313" key="2">
    <source>
        <dbReference type="EMBL" id="QUH29084.1"/>
    </source>
</evidence>
<evidence type="ECO:0000256" key="1">
    <source>
        <dbReference type="SAM" id="Phobius"/>
    </source>
</evidence>
<keyword evidence="1" id="KW-0812">Transmembrane</keyword>
<organism evidence="2 3">
    <name type="scientific">Vallitalea guaymasensis</name>
    <dbReference type="NCBI Taxonomy" id="1185412"/>
    <lineage>
        <taxon>Bacteria</taxon>
        <taxon>Bacillati</taxon>
        <taxon>Bacillota</taxon>
        <taxon>Clostridia</taxon>
        <taxon>Lachnospirales</taxon>
        <taxon>Vallitaleaceae</taxon>
        <taxon>Vallitalea</taxon>
    </lineage>
</organism>
<evidence type="ECO:0000313" key="3">
    <source>
        <dbReference type="Proteomes" id="UP000677305"/>
    </source>
</evidence>
<protein>
    <submittedName>
        <fullName evidence="2">Uncharacterized protein</fullName>
    </submittedName>
</protein>
<proteinExistence type="predicted"/>
<keyword evidence="1" id="KW-0472">Membrane</keyword>
<keyword evidence="1" id="KW-1133">Transmembrane helix</keyword>
<sequence length="181" mass="21372">MKKYIIILILVTIGIAFFWYNGTYKINEDEIDKNITQFVNRKNDNDSLKINIEESVDIGYRRIVCFTTDNGLLGEAFLKKGINKRFKIEWTGYGNNIYRHKVIKIGNKKYFTVIGRNYDLQIAKIIGNFKDKTYELEVPQQEYFIIYCEVENNFSEHPAIRLFDSNNNDITDDIYEAYSLD</sequence>
<accession>A0A8J8M9Z9</accession>
<name>A0A8J8M9Z9_9FIRM</name>
<feature type="transmembrane region" description="Helical" evidence="1">
    <location>
        <begin position="5"/>
        <end position="22"/>
    </location>
</feature>
<dbReference type="EMBL" id="CP058561">
    <property type="protein sequence ID" value="QUH29084.1"/>
    <property type="molecule type" value="Genomic_DNA"/>
</dbReference>
<dbReference type="RefSeq" id="WP_212693221.1">
    <property type="nucleotide sequence ID" value="NZ_CP058561.1"/>
</dbReference>
<dbReference type="KEGG" id="vgu:HYG85_09180"/>
<keyword evidence="3" id="KW-1185">Reference proteome</keyword>
<dbReference type="Proteomes" id="UP000677305">
    <property type="component" value="Chromosome"/>
</dbReference>
<reference evidence="2 3" key="1">
    <citation type="submission" date="2020-07" db="EMBL/GenBank/DDBJ databases">
        <title>Vallitalea guaymasensis genome.</title>
        <authorList>
            <person name="Postec A."/>
        </authorList>
    </citation>
    <scope>NUCLEOTIDE SEQUENCE [LARGE SCALE GENOMIC DNA]</scope>
    <source>
        <strain evidence="2 3">Ra1766G1</strain>
    </source>
</reference>
<dbReference type="AlphaFoldDB" id="A0A8J8M9Z9"/>